<dbReference type="InterPro" id="IPR036921">
    <property type="entry name" value="PurM-like_N_sf"/>
</dbReference>
<organism evidence="4 5">
    <name type="scientific">Halothiobacillus diazotrophicus</name>
    <dbReference type="NCBI Taxonomy" id="1860122"/>
    <lineage>
        <taxon>Bacteria</taxon>
        <taxon>Pseudomonadati</taxon>
        <taxon>Pseudomonadota</taxon>
        <taxon>Gammaproteobacteria</taxon>
        <taxon>Chromatiales</taxon>
        <taxon>Halothiobacillaceae</taxon>
        <taxon>Halothiobacillus</taxon>
    </lineage>
</organism>
<dbReference type="Gene3D" id="3.30.1330.10">
    <property type="entry name" value="PurM-like, N-terminal domain"/>
    <property type="match status" value="1"/>
</dbReference>
<dbReference type="Proteomes" id="UP000078596">
    <property type="component" value="Chromosome"/>
</dbReference>
<dbReference type="InterPro" id="IPR016188">
    <property type="entry name" value="PurM-like_N"/>
</dbReference>
<dbReference type="InterPro" id="IPR036676">
    <property type="entry name" value="PurM-like_C_sf"/>
</dbReference>
<dbReference type="OrthoDB" id="9801934at2"/>
<dbReference type="SUPFAM" id="SSF56042">
    <property type="entry name" value="PurM C-terminal domain-like"/>
    <property type="match status" value="1"/>
</dbReference>
<keyword evidence="5" id="KW-1185">Reference proteome</keyword>
<dbReference type="GO" id="GO:0051604">
    <property type="term" value="P:protein maturation"/>
    <property type="evidence" value="ECO:0007669"/>
    <property type="project" value="TreeGrafter"/>
</dbReference>
<feature type="domain" description="PurM-like C-terminal" evidence="3">
    <location>
        <begin position="174"/>
        <end position="322"/>
    </location>
</feature>
<dbReference type="InterPro" id="IPR010918">
    <property type="entry name" value="PurM-like_C_dom"/>
</dbReference>
<dbReference type="STRING" id="1860122.A9404_02290"/>
<proteinExistence type="inferred from homology"/>
<evidence type="ECO:0000313" key="5">
    <source>
        <dbReference type="Proteomes" id="UP000078596"/>
    </source>
</evidence>
<dbReference type="SUPFAM" id="SSF55326">
    <property type="entry name" value="PurM N-terminal domain-like"/>
    <property type="match status" value="1"/>
</dbReference>
<accession>A0A191ZER8</accession>
<dbReference type="NCBIfam" id="TIGR02124">
    <property type="entry name" value="hypE"/>
    <property type="match status" value="1"/>
</dbReference>
<dbReference type="PANTHER" id="PTHR30303:SF0">
    <property type="entry name" value="CARBAMOYL DEHYDRATASE HYPE"/>
    <property type="match status" value="1"/>
</dbReference>
<dbReference type="Pfam" id="PF00586">
    <property type="entry name" value="AIRS"/>
    <property type="match status" value="1"/>
</dbReference>
<dbReference type="InterPro" id="IPR011854">
    <property type="entry name" value="HypE"/>
</dbReference>
<dbReference type="RefSeq" id="WP_066098295.1">
    <property type="nucleotide sequence ID" value="NZ_CP016027.1"/>
</dbReference>
<dbReference type="CDD" id="cd02197">
    <property type="entry name" value="HypE"/>
    <property type="match status" value="1"/>
</dbReference>
<evidence type="ECO:0000256" key="1">
    <source>
        <dbReference type="ARBA" id="ARBA00006243"/>
    </source>
</evidence>
<dbReference type="PANTHER" id="PTHR30303">
    <property type="entry name" value="HYDROGENASE ISOENZYMES FORMATION PROTEIN HYPE"/>
    <property type="match status" value="1"/>
</dbReference>
<evidence type="ECO:0000259" key="2">
    <source>
        <dbReference type="Pfam" id="PF00586"/>
    </source>
</evidence>
<evidence type="ECO:0000259" key="3">
    <source>
        <dbReference type="Pfam" id="PF02769"/>
    </source>
</evidence>
<protein>
    <submittedName>
        <fullName evidence="4">Hydrogenase expression/formation protein HypE</fullName>
    </submittedName>
</protein>
<dbReference type="Gene3D" id="3.90.650.10">
    <property type="entry name" value="PurM-like C-terminal domain"/>
    <property type="match status" value="1"/>
</dbReference>
<dbReference type="AlphaFoldDB" id="A0A191ZER8"/>
<reference evidence="4 5" key="1">
    <citation type="submission" date="2016-06" db="EMBL/GenBank/DDBJ databases">
        <title>Insight into the functional genes involving in sulfur oxidation in Pearl River water.</title>
        <authorList>
            <person name="Luo J."/>
            <person name="Tan X."/>
            <person name="Lin W."/>
        </authorList>
    </citation>
    <scope>NUCLEOTIDE SEQUENCE [LARGE SCALE GENOMIC DNA]</scope>
    <source>
        <strain evidence="4 5">LS2</strain>
    </source>
</reference>
<comment type="similarity">
    <text evidence="1">Belongs to the HypE family.</text>
</comment>
<evidence type="ECO:0000313" key="4">
    <source>
        <dbReference type="EMBL" id="ANJ66364.1"/>
    </source>
</evidence>
<sequence length="345" mass="36580">MTDPNEKNGEVARITMAHGNGGRRMRELIQSLFLRHLGNPWLTPLTDAAILPHRLPPDHDLAFASDGVTVQPLFFPGGDIGSLAVHGTVNDLAVSGATPLYLSINAFLEEGLPIEQLDRIVGSLATAARANNVHIVAGDTKVLPQGLCDGVYLGVSGIGVRPRGLLLGAERIHAGDAILVSGPVGDHGIAVLLAREAFGLSGSLASDSASVLPLTQSILDLPGLRLMRDPTRGGLATVLHEIAEATGQGIQLDEGQIPIRPAVRSACDMLGYDPLFMACEGRVVAVVSIHDVDDVLRRWRALPQGQEASRIGVVVPDHDQIVVRNAWGGKRVLQPLENDPLPRIC</sequence>
<dbReference type="KEGG" id="haz:A9404_02290"/>
<gene>
    <name evidence="4" type="ORF">A9404_02290</name>
</gene>
<name>A0A191ZER8_9GAMM</name>
<feature type="domain" description="PurM-like N-terminal" evidence="2">
    <location>
        <begin position="47"/>
        <end position="160"/>
    </location>
</feature>
<dbReference type="PIRSF" id="PIRSF005644">
    <property type="entry name" value="Hdrgns_mtr_HypE"/>
    <property type="match status" value="1"/>
</dbReference>
<dbReference type="Pfam" id="PF02769">
    <property type="entry name" value="AIRS_C"/>
    <property type="match status" value="1"/>
</dbReference>
<dbReference type="EMBL" id="CP016027">
    <property type="protein sequence ID" value="ANJ66364.1"/>
    <property type="molecule type" value="Genomic_DNA"/>
</dbReference>